<sequence>MFARMDTPLPMPTPTVPVQPLTSFKSLSFDIYETLIQWENSIIQHLEPLLLQSKHVPADSARDDQASTELSSREALADLFAKHEEDVQAESPSMKYDGVLEQAYLRVVADIGAPVDNPEVQSRARAFGASVGGWPAFPDTVDAMNRLSKHYKLIALSNVDRDSFARTNAGPLEGLKFWRVFTAEDVGSYKPDTRNFEYLFEHLDGDDKAEGGPGIGKDENLHVAQSLFHDHKPAKKLGISSVWINRKGAGTGKADFKKAHDNGKVGYGWRFSTLGEFADEVERQWAEMN</sequence>
<dbReference type="EMBL" id="KN847319">
    <property type="protein sequence ID" value="KIW57093.1"/>
    <property type="molecule type" value="Genomic_DNA"/>
</dbReference>
<gene>
    <name evidence="2" type="ORF">PV05_05692</name>
</gene>
<dbReference type="OrthoDB" id="444127at2759"/>
<proteinExistence type="predicted"/>
<evidence type="ECO:0000313" key="2">
    <source>
        <dbReference type="EMBL" id="KIW57093.1"/>
    </source>
</evidence>
<organism evidence="2 3">
    <name type="scientific">Exophiala xenobiotica</name>
    <dbReference type="NCBI Taxonomy" id="348802"/>
    <lineage>
        <taxon>Eukaryota</taxon>
        <taxon>Fungi</taxon>
        <taxon>Dikarya</taxon>
        <taxon>Ascomycota</taxon>
        <taxon>Pezizomycotina</taxon>
        <taxon>Eurotiomycetes</taxon>
        <taxon>Chaetothyriomycetidae</taxon>
        <taxon>Chaetothyriales</taxon>
        <taxon>Herpotrichiellaceae</taxon>
        <taxon>Exophiala</taxon>
    </lineage>
</organism>
<evidence type="ECO:0000313" key="3">
    <source>
        <dbReference type="Proteomes" id="UP000054342"/>
    </source>
</evidence>
<reference evidence="2 3" key="1">
    <citation type="submission" date="2015-01" db="EMBL/GenBank/DDBJ databases">
        <title>The Genome Sequence of Exophiala xenobiotica CBS118157.</title>
        <authorList>
            <consortium name="The Broad Institute Genomics Platform"/>
            <person name="Cuomo C."/>
            <person name="de Hoog S."/>
            <person name="Gorbushina A."/>
            <person name="Stielow B."/>
            <person name="Teixiera M."/>
            <person name="Abouelleil A."/>
            <person name="Chapman S.B."/>
            <person name="Priest M."/>
            <person name="Young S.K."/>
            <person name="Wortman J."/>
            <person name="Nusbaum C."/>
            <person name="Birren B."/>
        </authorList>
    </citation>
    <scope>NUCLEOTIDE SEQUENCE [LARGE SCALE GENOMIC DNA]</scope>
    <source>
        <strain evidence="2 3">CBS 118157</strain>
    </source>
</reference>
<dbReference type="SUPFAM" id="SSF56784">
    <property type="entry name" value="HAD-like"/>
    <property type="match status" value="1"/>
</dbReference>
<dbReference type="InterPro" id="IPR051540">
    <property type="entry name" value="S-2-haloacid_dehalogenase"/>
</dbReference>
<protein>
    <submittedName>
        <fullName evidence="2">Haloacid dehalogenase, type II</fullName>
    </submittedName>
</protein>
<keyword evidence="1" id="KW-0378">Hydrolase</keyword>
<dbReference type="PANTHER" id="PTHR43316">
    <property type="entry name" value="HYDROLASE, HALOACID DELAHOGENASE-RELATED"/>
    <property type="match status" value="1"/>
</dbReference>
<dbReference type="AlphaFoldDB" id="A0A0D2ENQ2"/>
<dbReference type="GeneID" id="25327600"/>
<name>A0A0D2ENQ2_9EURO</name>
<keyword evidence="3" id="KW-1185">Reference proteome</keyword>
<dbReference type="Gene3D" id="3.40.50.1000">
    <property type="entry name" value="HAD superfamily/HAD-like"/>
    <property type="match status" value="1"/>
</dbReference>
<dbReference type="RefSeq" id="XP_013317677.1">
    <property type="nucleotide sequence ID" value="XM_013462223.1"/>
</dbReference>
<dbReference type="Gene3D" id="1.10.150.750">
    <property type="match status" value="1"/>
</dbReference>
<dbReference type="PANTHER" id="PTHR43316:SF9">
    <property type="entry name" value="ACID DEHALOGENASE, PUTATIVE (AFU_ORTHOLOGUE AFUA_6G14460)-RELATED"/>
    <property type="match status" value="1"/>
</dbReference>
<dbReference type="InterPro" id="IPR023214">
    <property type="entry name" value="HAD_sf"/>
</dbReference>
<accession>A0A0D2ENQ2</accession>
<evidence type="ECO:0000256" key="1">
    <source>
        <dbReference type="ARBA" id="ARBA00022801"/>
    </source>
</evidence>
<dbReference type="InterPro" id="IPR036412">
    <property type="entry name" value="HAD-like_sf"/>
</dbReference>
<dbReference type="HOGENOM" id="CLU_045011_3_2_1"/>
<dbReference type="Proteomes" id="UP000054342">
    <property type="component" value="Unassembled WGS sequence"/>
</dbReference>
<dbReference type="GO" id="GO:0016787">
    <property type="term" value="F:hydrolase activity"/>
    <property type="evidence" value="ECO:0007669"/>
    <property type="project" value="UniProtKB-KW"/>
</dbReference>